<evidence type="ECO:0000256" key="2">
    <source>
        <dbReference type="ARBA" id="ARBA00022515"/>
    </source>
</evidence>
<dbReference type="GO" id="GO:1990077">
    <property type="term" value="C:primosome complex"/>
    <property type="evidence" value="ECO:0007669"/>
    <property type="project" value="UniProtKB-KW"/>
</dbReference>
<dbReference type="HAMAP" id="MF_00974">
    <property type="entry name" value="DNA_primase_DnaG"/>
    <property type="match status" value="1"/>
</dbReference>
<keyword evidence="2 12" id="KW-0639">Primosome</keyword>
<evidence type="ECO:0000256" key="6">
    <source>
        <dbReference type="ARBA" id="ARBA00022723"/>
    </source>
</evidence>
<dbReference type="PANTHER" id="PTHR30313:SF2">
    <property type="entry name" value="DNA PRIMASE"/>
    <property type="match status" value="1"/>
</dbReference>
<evidence type="ECO:0000256" key="8">
    <source>
        <dbReference type="ARBA" id="ARBA00022833"/>
    </source>
</evidence>
<dbReference type="GO" id="GO:0005737">
    <property type="term" value="C:cytoplasm"/>
    <property type="evidence" value="ECO:0007669"/>
    <property type="project" value="TreeGrafter"/>
</dbReference>
<dbReference type="InterPro" id="IPR006171">
    <property type="entry name" value="TOPRIM_dom"/>
</dbReference>
<dbReference type="InterPro" id="IPR034151">
    <property type="entry name" value="TOPRIM_DnaG_bac"/>
</dbReference>
<name>A0A1W1Z145_9FIRM</name>
<dbReference type="GO" id="GO:0008270">
    <property type="term" value="F:zinc ion binding"/>
    <property type="evidence" value="ECO:0007669"/>
    <property type="project" value="UniProtKB-UniRule"/>
</dbReference>
<keyword evidence="10 12" id="KW-0238">DNA-binding</keyword>
<evidence type="ECO:0000256" key="13">
    <source>
        <dbReference type="PIRNR" id="PIRNR002811"/>
    </source>
</evidence>
<dbReference type="Gene3D" id="3.40.1360.10">
    <property type="match status" value="1"/>
</dbReference>
<evidence type="ECO:0000256" key="4">
    <source>
        <dbReference type="ARBA" id="ARBA00022695"/>
    </source>
</evidence>
<comment type="domain">
    <text evidence="12">Contains an N-terminal zinc-binding domain, a central core domain that contains the primase activity, and a C-terminal DnaB-binding domain.</text>
</comment>
<evidence type="ECO:0000256" key="9">
    <source>
        <dbReference type="ARBA" id="ARBA00022842"/>
    </source>
</evidence>
<evidence type="ECO:0000256" key="10">
    <source>
        <dbReference type="ARBA" id="ARBA00023125"/>
    </source>
</evidence>
<keyword evidence="7 12" id="KW-0863">Zinc-finger</keyword>
<evidence type="ECO:0000256" key="3">
    <source>
        <dbReference type="ARBA" id="ARBA00022679"/>
    </source>
</evidence>
<dbReference type="Gene3D" id="3.90.980.10">
    <property type="entry name" value="DNA primase, catalytic core, N-terminal domain"/>
    <property type="match status" value="1"/>
</dbReference>
<dbReference type="PROSITE" id="PS50880">
    <property type="entry name" value="TOPRIM"/>
    <property type="match status" value="1"/>
</dbReference>
<evidence type="ECO:0000256" key="14">
    <source>
        <dbReference type="PIRSR" id="PIRSR002811-1"/>
    </source>
</evidence>
<evidence type="ECO:0000256" key="12">
    <source>
        <dbReference type="HAMAP-Rule" id="MF_00974"/>
    </source>
</evidence>
<dbReference type="SUPFAM" id="SSF56731">
    <property type="entry name" value="DNA primase core"/>
    <property type="match status" value="1"/>
</dbReference>
<feature type="domain" description="Toprim" evidence="16">
    <location>
        <begin position="252"/>
        <end position="333"/>
    </location>
</feature>
<comment type="subunit">
    <text evidence="12">Monomer. Interacts with DnaB.</text>
</comment>
<dbReference type="OrthoDB" id="9803773at2"/>
<dbReference type="InterPro" id="IPR006295">
    <property type="entry name" value="DNA_primase_DnaG"/>
</dbReference>
<gene>
    <name evidence="12" type="primary">dnaG</name>
    <name evidence="17" type="ORF">SAMN02745168_0828</name>
</gene>
<dbReference type="CDD" id="cd03364">
    <property type="entry name" value="TOPRIM_DnaG_primases"/>
    <property type="match status" value="1"/>
</dbReference>
<evidence type="ECO:0000256" key="7">
    <source>
        <dbReference type="ARBA" id="ARBA00022771"/>
    </source>
</evidence>
<evidence type="ECO:0000256" key="15">
    <source>
        <dbReference type="SAM" id="MobiDB-lite"/>
    </source>
</evidence>
<sequence length="583" mass="64712">MAFSEYFLDELTSRSDIAEVVSDYVALTRKGGNLFGLCPFHSEKTPSFSVSPDKQIYYCFGCGKGGGVISFIMEAENLPFPDAVRFLAKRAGMTVPEQEENDPASRLKERLLELNRQAARFYHEILGAPGGTAAAEYAKGRGLSGKIITNFGLGAAPDAWSGLTDAMTAKGFDREDLVRAGLALKGRNGTVYDRFRNRLMFPIINIRGEVIGFGGRVLDASQPKYLNSPDTPVFNKSKNLFALHAAKKSKQGRLILTEGYMDTLALHQAGFDCAVASLGTALTQDHARLMAHYTREVIIAYDGDQAGLAASQRAIDILGKTGLSVKVLRMQGAKDPDEYIRKFGKDAFQNLLDRSENHIEYRLIQLRTKYNLELDEEKLQYLQEAARIIAGLDSPVEREIYGARAAETAKVSSQALQMEIQRERKRRAARETRQQTRKEMAPAAKFQPKERGIRYENVRSAAAEEGVVRLISLEPSLYREETGLSAEHFSSPLLGKAFEELRRRYLEGKSTLISGLAGSFTPEETAHLTAIMQKPEALSNGGRAMEDYIDIILTEYTKRQAGENSDPLLAAREKYREKKGYGG</sequence>
<accession>A0A1W1Z145</accession>
<dbReference type="GO" id="GO:0006269">
    <property type="term" value="P:DNA replication, synthesis of primer"/>
    <property type="evidence" value="ECO:0007669"/>
    <property type="project" value="UniProtKB-UniRule"/>
</dbReference>
<dbReference type="InterPro" id="IPR050219">
    <property type="entry name" value="DnaG_primase"/>
</dbReference>
<keyword evidence="6 12" id="KW-0479">Metal-binding</keyword>
<evidence type="ECO:0000313" key="18">
    <source>
        <dbReference type="Proteomes" id="UP000192790"/>
    </source>
</evidence>
<evidence type="ECO:0000256" key="1">
    <source>
        <dbReference type="ARBA" id="ARBA00022478"/>
    </source>
</evidence>
<organism evidence="17 18">
    <name type="scientific">Papillibacter cinnamivorans DSM 12816</name>
    <dbReference type="NCBI Taxonomy" id="1122930"/>
    <lineage>
        <taxon>Bacteria</taxon>
        <taxon>Bacillati</taxon>
        <taxon>Bacillota</taxon>
        <taxon>Clostridia</taxon>
        <taxon>Eubacteriales</taxon>
        <taxon>Oscillospiraceae</taxon>
        <taxon>Papillibacter</taxon>
    </lineage>
</organism>
<dbReference type="PANTHER" id="PTHR30313">
    <property type="entry name" value="DNA PRIMASE"/>
    <property type="match status" value="1"/>
</dbReference>
<dbReference type="FunFam" id="3.90.980.10:FF:000001">
    <property type="entry name" value="DNA primase"/>
    <property type="match status" value="1"/>
</dbReference>
<dbReference type="GO" id="GO:0000428">
    <property type="term" value="C:DNA-directed RNA polymerase complex"/>
    <property type="evidence" value="ECO:0007669"/>
    <property type="project" value="UniProtKB-KW"/>
</dbReference>
<evidence type="ECO:0000313" key="17">
    <source>
        <dbReference type="EMBL" id="SMC41801.1"/>
    </source>
</evidence>
<dbReference type="AlphaFoldDB" id="A0A1W1Z145"/>
<dbReference type="InterPro" id="IPR036977">
    <property type="entry name" value="DNA_primase_Znf_CHC2"/>
</dbReference>
<dbReference type="SMART" id="SM00400">
    <property type="entry name" value="ZnF_CHCC"/>
    <property type="match status" value="1"/>
</dbReference>
<dbReference type="PIRSF" id="PIRSF002811">
    <property type="entry name" value="DnaG"/>
    <property type="match status" value="1"/>
</dbReference>
<feature type="zinc finger region" description="CHC2-type" evidence="12 14">
    <location>
        <begin position="38"/>
        <end position="62"/>
    </location>
</feature>
<comment type="similarity">
    <text evidence="12 13">Belongs to the DnaG primase family.</text>
</comment>
<protein>
    <recommendedName>
        <fullName evidence="12 13">DNA primase</fullName>
        <ecNumber evidence="12">2.7.7.101</ecNumber>
    </recommendedName>
</protein>
<dbReference type="InterPro" id="IPR019475">
    <property type="entry name" value="DNA_primase_DnaB-bd"/>
</dbReference>
<keyword evidence="1 12" id="KW-0240">DNA-directed RNA polymerase</keyword>
<comment type="catalytic activity">
    <reaction evidence="12">
        <text>ssDNA + n NTP = ssDNA/pppN(pN)n-1 hybrid + (n-1) diphosphate.</text>
        <dbReference type="EC" id="2.7.7.101"/>
    </reaction>
</comment>
<dbReference type="InterPro" id="IPR037068">
    <property type="entry name" value="DNA_primase_core_N_sf"/>
</dbReference>
<dbReference type="Pfam" id="PF10410">
    <property type="entry name" value="DnaB_bind"/>
    <property type="match status" value="1"/>
</dbReference>
<dbReference type="EMBL" id="FWXW01000001">
    <property type="protein sequence ID" value="SMC41801.1"/>
    <property type="molecule type" value="Genomic_DNA"/>
</dbReference>
<dbReference type="SUPFAM" id="SSF57783">
    <property type="entry name" value="Zinc beta-ribbon"/>
    <property type="match status" value="1"/>
</dbReference>
<dbReference type="Pfam" id="PF01807">
    <property type="entry name" value="Zn_ribbon_DnaG"/>
    <property type="match status" value="1"/>
</dbReference>
<feature type="region of interest" description="Disordered" evidence="15">
    <location>
        <begin position="426"/>
        <end position="445"/>
    </location>
</feature>
<keyword evidence="4 12" id="KW-0548">Nucleotidyltransferase</keyword>
<dbReference type="STRING" id="1122930.SAMN02745168_0828"/>
<dbReference type="RefSeq" id="WP_084233429.1">
    <property type="nucleotide sequence ID" value="NZ_FWXW01000001.1"/>
</dbReference>
<dbReference type="InterPro" id="IPR013264">
    <property type="entry name" value="DNAG_N"/>
</dbReference>
<dbReference type="InterPro" id="IPR002694">
    <property type="entry name" value="Znf_CHC2"/>
</dbReference>
<keyword evidence="9" id="KW-0460">Magnesium</keyword>
<keyword evidence="5 12" id="KW-0235">DNA replication</keyword>
<keyword evidence="18" id="KW-1185">Reference proteome</keyword>
<keyword evidence="8 12" id="KW-0862">Zinc</keyword>
<keyword evidence="11 12" id="KW-0804">Transcription</keyword>
<dbReference type="GO" id="GO:0003677">
    <property type="term" value="F:DNA binding"/>
    <property type="evidence" value="ECO:0007669"/>
    <property type="project" value="UniProtKB-KW"/>
</dbReference>
<dbReference type="GO" id="GO:0003899">
    <property type="term" value="F:DNA-directed RNA polymerase activity"/>
    <property type="evidence" value="ECO:0007669"/>
    <property type="project" value="UniProtKB-UniRule"/>
</dbReference>
<dbReference type="EC" id="2.7.7.101" evidence="12"/>
<dbReference type="Pfam" id="PF08275">
    <property type="entry name" value="DNAG_N"/>
    <property type="match status" value="1"/>
</dbReference>
<proteinExistence type="inferred from homology"/>
<dbReference type="Proteomes" id="UP000192790">
    <property type="component" value="Unassembled WGS sequence"/>
</dbReference>
<keyword evidence="3 12" id="KW-0808">Transferase</keyword>
<reference evidence="17 18" key="1">
    <citation type="submission" date="2017-04" db="EMBL/GenBank/DDBJ databases">
        <authorList>
            <person name="Afonso C.L."/>
            <person name="Miller P.J."/>
            <person name="Scott M.A."/>
            <person name="Spackman E."/>
            <person name="Goraichik I."/>
            <person name="Dimitrov K.M."/>
            <person name="Suarez D.L."/>
            <person name="Swayne D.E."/>
        </authorList>
    </citation>
    <scope>NUCLEOTIDE SEQUENCE [LARGE SCALE GENOMIC DNA]</scope>
    <source>
        <strain evidence="17 18">DSM 12816</strain>
    </source>
</reference>
<dbReference type="InterPro" id="IPR030846">
    <property type="entry name" value="DnaG_bac"/>
</dbReference>
<comment type="function">
    <text evidence="12 13">RNA polymerase that catalyzes the synthesis of short RNA molecules used as primers for DNA polymerase during DNA replication.</text>
</comment>
<dbReference type="NCBIfam" id="TIGR01391">
    <property type="entry name" value="dnaG"/>
    <property type="match status" value="1"/>
</dbReference>
<evidence type="ECO:0000259" key="16">
    <source>
        <dbReference type="PROSITE" id="PS50880"/>
    </source>
</evidence>
<dbReference type="FunFam" id="3.90.580.10:FF:000001">
    <property type="entry name" value="DNA primase"/>
    <property type="match status" value="1"/>
</dbReference>
<evidence type="ECO:0000256" key="11">
    <source>
        <dbReference type="ARBA" id="ARBA00023163"/>
    </source>
</evidence>
<comment type="cofactor">
    <cofactor evidence="12 13 14">
        <name>Zn(2+)</name>
        <dbReference type="ChEBI" id="CHEBI:29105"/>
    </cofactor>
    <text evidence="12 13 14">Binds 1 zinc ion per monomer.</text>
</comment>
<dbReference type="SMART" id="SM00493">
    <property type="entry name" value="TOPRIM"/>
    <property type="match status" value="1"/>
</dbReference>
<feature type="compositionally biased region" description="Basic and acidic residues" evidence="15">
    <location>
        <begin position="429"/>
        <end position="440"/>
    </location>
</feature>
<dbReference type="Pfam" id="PF13155">
    <property type="entry name" value="Toprim_2"/>
    <property type="match status" value="1"/>
</dbReference>
<evidence type="ECO:0000256" key="5">
    <source>
        <dbReference type="ARBA" id="ARBA00022705"/>
    </source>
</evidence>
<dbReference type="Gene3D" id="3.90.580.10">
    <property type="entry name" value="Zinc finger, CHC2-type domain"/>
    <property type="match status" value="1"/>
</dbReference>